<dbReference type="NCBIfam" id="TIGR02605">
    <property type="entry name" value="CxxC_CxxC_SSSS"/>
    <property type="match status" value="1"/>
</dbReference>
<feature type="domain" description="Putative regulatory protein FmdB zinc ribbon" evidence="2">
    <location>
        <begin position="1"/>
        <end position="41"/>
    </location>
</feature>
<protein>
    <submittedName>
        <fullName evidence="3">Zinc ribbon domain-containing protein</fullName>
    </submittedName>
</protein>
<dbReference type="InterPro" id="IPR013429">
    <property type="entry name" value="Regulatory_FmdB_Zinc_ribbon"/>
</dbReference>
<dbReference type="SMART" id="SM00834">
    <property type="entry name" value="CxxC_CXXC_SSSS"/>
    <property type="match status" value="1"/>
</dbReference>
<dbReference type="OrthoDB" id="5456473at2"/>
<gene>
    <name evidence="3" type="ORF">DQK91_18840</name>
</gene>
<evidence type="ECO:0000313" key="4">
    <source>
        <dbReference type="Proteomes" id="UP000434052"/>
    </source>
</evidence>
<evidence type="ECO:0000259" key="2">
    <source>
        <dbReference type="SMART" id="SM00834"/>
    </source>
</evidence>
<dbReference type="EMBL" id="QMIF01000017">
    <property type="protein sequence ID" value="TVM31168.1"/>
    <property type="molecule type" value="Genomic_DNA"/>
</dbReference>
<evidence type="ECO:0000256" key="1">
    <source>
        <dbReference type="SAM" id="MobiDB-lite"/>
    </source>
</evidence>
<dbReference type="Proteomes" id="UP000434052">
    <property type="component" value="Unassembled WGS sequence"/>
</dbReference>
<feature type="region of interest" description="Disordered" evidence="1">
    <location>
        <begin position="91"/>
        <end position="128"/>
    </location>
</feature>
<dbReference type="RefSeq" id="WP_144306954.1">
    <property type="nucleotide sequence ID" value="NZ_QMIF01000017.1"/>
</dbReference>
<proteinExistence type="predicted"/>
<comment type="caution">
    <text evidence="3">The sequence shown here is derived from an EMBL/GenBank/DDBJ whole genome shotgun (WGS) entry which is preliminary data.</text>
</comment>
<accession>A0A6P1ZBV8</accession>
<sequence>MPLYDYECDGCGAMMELFYKIEIAPQEFECQCGGTFRKVILLGHGGIKREEAPWIPDVCEVVDRDGGEHCQRFLQEPNRANYHRWMEKEGVRPLEPGEPLRPPKKKPTVEEMTDATLKQMQKDRATTL</sequence>
<evidence type="ECO:0000313" key="3">
    <source>
        <dbReference type="EMBL" id="TVM31168.1"/>
    </source>
</evidence>
<reference evidence="3 4" key="1">
    <citation type="submission" date="2018-06" db="EMBL/GenBank/DDBJ databases">
        <title>Complete genome of Desulfovibrio marinus P48SEP.</title>
        <authorList>
            <person name="Crispim J.S."/>
            <person name="Vidigal P.M.P."/>
            <person name="Silva L.C.F."/>
            <person name="Araujo L.C."/>
            <person name="Laguardia C.N."/>
            <person name="Dias R.S."/>
            <person name="Sousa M.P."/>
            <person name="Paula S.O."/>
            <person name="Silva C."/>
        </authorList>
    </citation>
    <scope>NUCLEOTIDE SEQUENCE [LARGE SCALE GENOMIC DNA]</scope>
    <source>
        <strain evidence="3 4">P48SEP</strain>
    </source>
</reference>
<name>A0A6P1ZBV8_9BACT</name>
<organism evidence="3 4">
    <name type="scientific">Oceanidesulfovibrio marinus</name>
    <dbReference type="NCBI Taxonomy" id="370038"/>
    <lineage>
        <taxon>Bacteria</taxon>
        <taxon>Pseudomonadati</taxon>
        <taxon>Thermodesulfobacteriota</taxon>
        <taxon>Desulfovibrionia</taxon>
        <taxon>Desulfovibrionales</taxon>
        <taxon>Desulfovibrionaceae</taxon>
        <taxon>Oceanidesulfovibrio</taxon>
    </lineage>
</organism>
<dbReference type="AlphaFoldDB" id="A0A6P1ZBV8"/>